<evidence type="ECO:0000256" key="1">
    <source>
        <dbReference type="SAM" id="SignalP"/>
    </source>
</evidence>
<name>A0AAV7H9P9_DENCH</name>
<evidence type="ECO:0000313" key="2">
    <source>
        <dbReference type="EMBL" id="KAH0464829.1"/>
    </source>
</evidence>
<dbReference type="EMBL" id="JAGFBR010000006">
    <property type="protein sequence ID" value="KAH0464829.1"/>
    <property type="molecule type" value="Genomic_DNA"/>
</dbReference>
<organism evidence="2 3">
    <name type="scientific">Dendrobium chrysotoxum</name>
    <name type="common">Orchid</name>
    <dbReference type="NCBI Taxonomy" id="161865"/>
    <lineage>
        <taxon>Eukaryota</taxon>
        <taxon>Viridiplantae</taxon>
        <taxon>Streptophyta</taxon>
        <taxon>Embryophyta</taxon>
        <taxon>Tracheophyta</taxon>
        <taxon>Spermatophyta</taxon>
        <taxon>Magnoliopsida</taxon>
        <taxon>Liliopsida</taxon>
        <taxon>Asparagales</taxon>
        <taxon>Orchidaceae</taxon>
        <taxon>Epidendroideae</taxon>
        <taxon>Malaxideae</taxon>
        <taxon>Dendrobiinae</taxon>
        <taxon>Dendrobium</taxon>
    </lineage>
</organism>
<accession>A0AAV7H9P9</accession>
<comment type="caution">
    <text evidence="2">The sequence shown here is derived from an EMBL/GenBank/DDBJ whole genome shotgun (WGS) entry which is preliminary data.</text>
</comment>
<feature type="signal peptide" evidence="1">
    <location>
        <begin position="1"/>
        <end position="20"/>
    </location>
</feature>
<keyword evidence="3" id="KW-1185">Reference proteome</keyword>
<reference evidence="2 3" key="1">
    <citation type="journal article" date="2021" name="Hortic Res">
        <title>Chromosome-scale assembly of the Dendrobium chrysotoxum genome enhances the understanding of orchid evolution.</title>
        <authorList>
            <person name="Zhang Y."/>
            <person name="Zhang G.Q."/>
            <person name="Zhang D."/>
            <person name="Liu X.D."/>
            <person name="Xu X.Y."/>
            <person name="Sun W.H."/>
            <person name="Yu X."/>
            <person name="Zhu X."/>
            <person name="Wang Z.W."/>
            <person name="Zhao X."/>
            <person name="Zhong W.Y."/>
            <person name="Chen H."/>
            <person name="Yin W.L."/>
            <person name="Huang T."/>
            <person name="Niu S.C."/>
            <person name="Liu Z.J."/>
        </authorList>
    </citation>
    <scope>NUCLEOTIDE SEQUENCE [LARGE SCALE GENOMIC DNA]</scope>
    <source>
        <strain evidence="2">Lindl</strain>
    </source>
</reference>
<evidence type="ECO:0000313" key="3">
    <source>
        <dbReference type="Proteomes" id="UP000775213"/>
    </source>
</evidence>
<feature type="chain" id="PRO_5043877048" evidence="1">
    <location>
        <begin position="21"/>
        <end position="230"/>
    </location>
</feature>
<proteinExistence type="predicted"/>
<keyword evidence="1" id="KW-0732">Signal</keyword>
<sequence length="230" mass="26614">MEAWMIIVLLALGFSSLGDHQILAEAKLWVRDLKQSPKRSQNVGRKETKAWWRSGDYSCVKKRRPKFGTKLDILYNLKLNGLTYKLEGDSQFDQIVDQSEFQDCQSAGPFLNSSSSRVQVQVSDSGQNRGHIYAITSFVNDRGSQNMLDDPDILIQSIDMRCLHPRWRGNDHQNDERRSSLESFCHICFHRPLNRKVENIISFFSLLEKAENLKDWTKKPLSLESIQKTH</sequence>
<protein>
    <submittedName>
        <fullName evidence="2">Uncharacterized protein</fullName>
    </submittedName>
</protein>
<dbReference type="AlphaFoldDB" id="A0AAV7H9P9"/>
<gene>
    <name evidence="2" type="ORF">IEQ34_004932</name>
</gene>
<dbReference type="Proteomes" id="UP000775213">
    <property type="component" value="Unassembled WGS sequence"/>
</dbReference>